<dbReference type="PANTHER" id="PTHR21646:SF46">
    <property type="entry name" value="UBIQUITIN CARBOXYL-TERMINAL HYDROLASE"/>
    <property type="match status" value="1"/>
</dbReference>
<proteinExistence type="predicted"/>
<feature type="domain" description="USP" evidence="1">
    <location>
        <begin position="2"/>
        <end position="318"/>
    </location>
</feature>
<dbReference type="PANTHER" id="PTHR21646">
    <property type="entry name" value="UBIQUITIN CARBOXYL-TERMINAL HYDROLASE"/>
    <property type="match status" value="1"/>
</dbReference>
<dbReference type="InterPro" id="IPR028889">
    <property type="entry name" value="USP"/>
</dbReference>
<dbReference type="EMBL" id="MN740362">
    <property type="protein sequence ID" value="QHU02753.1"/>
    <property type="molecule type" value="Genomic_DNA"/>
</dbReference>
<dbReference type="GO" id="GO:0016579">
    <property type="term" value="P:protein deubiquitination"/>
    <property type="evidence" value="ECO:0007669"/>
    <property type="project" value="InterPro"/>
</dbReference>
<dbReference type="Pfam" id="PF00443">
    <property type="entry name" value="UCH"/>
    <property type="match status" value="1"/>
</dbReference>
<dbReference type="PROSITE" id="PS00972">
    <property type="entry name" value="USP_1"/>
    <property type="match status" value="1"/>
</dbReference>
<dbReference type="InterPro" id="IPR050185">
    <property type="entry name" value="Ub_carboxyl-term_hydrolase"/>
</dbReference>
<evidence type="ECO:0000259" key="1">
    <source>
        <dbReference type="PROSITE" id="PS50235"/>
    </source>
</evidence>
<reference evidence="2" key="1">
    <citation type="journal article" date="2020" name="Nature">
        <title>Giant virus diversity and host interactions through global metagenomics.</title>
        <authorList>
            <person name="Schulz F."/>
            <person name="Roux S."/>
            <person name="Paez-Espino D."/>
            <person name="Jungbluth S."/>
            <person name="Walsh D.A."/>
            <person name="Denef V.J."/>
            <person name="McMahon K.D."/>
            <person name="Konstantinidis K.T."/>
            <person name="Eloe-Fadrosh E.A."/>
            <person name="Kyrpides N.C."/>
            <person name="Woyke T."/>
        </authorList>
    </citation>
    <scope>NUCLEOTIDE SEQUENCE</scope>
    <source>
        <strain evidence="2">GVMAG-M-3300025880-76</strain>
    </source>
</reference>
<dbReference type="SUPFAM" id="SSF54001">
    <property type="entry name" value="Cysteine proteinases"/>
    <property type="match status" value="1"/>
</dbReference>
<dbReference type="InterPro" id="IPR038765">
    <property type="entry name" value="Papain-like_cys_pep_sf"/>
</dbReference>
<dbReference type="AlphaFoldDB" id="A0A6C0JBN9"/>
<protein>
    <recommendedName>
        <fullName evidence="1">USP domain-containing protein</fullName>
    </recommendedName>
</protein>
<dbReference type="Gene3D" id="3.90.70.10">
    <property type="entry name" value="Cysteine proteinases"/>
    <property type="match status" value="1"/>
</dbReference>
<dbReference type="PROSITE" id="PS50235">
    <property type="entry name" value="USP_3"/>
    <property type="match status" value="1"/>
</dbReference>
<name>A0A6C0JBN9_9ZZZZ</name>
<dbReference type="GO" id="GO:0004843">
    <property type="term" value="F:cysteine-type deubiquitinase activity"/>
    <property type="evidence" value="ECO:0007669"/>
    <property type="project" value="InterPro"/>
</dbReference>
<accession>A0A6C0JBN9</accession>
<dbReference type="InterPro" id="IPR001394">
    <property type="entry name" value="Peptidase_C19_UCH"/>
</dbReference>
<sequence>MSGLCNLGNTCYLNSVVQCLCHTTELIDVLHSDEMDNLKKCEMGKLTKEIIGLMDLMLSGSNIISPKRFWKYFTSACQIKDMSYLSSYEQCDAGETLQFIIECLHNSLSRQVTMKIQGNAISNRDVIAKTCLEAHKRFFEREYSKIVEVFSGLKFDTINYSKPGKKVSRICEPFTNLVLPIVNKINTHSSTLYDCFDEFGKNEQLESCSKYTRFWSFPDVLVITIARFNNQGTKKNNALVNFPICSLDLGKYCIGYNKNNIYDLYGTCNHNGSIQGGHYTSRCKIKRKWYCFNDTSVDEIKEEKIISSSVYILFYRRKEL</sequence>
<dbReference type="InterPro" id="IPR018200">
    <property type="entry name" value="USP_CS"/>
</dbReference>
<dbReference type="PROSITE" id="PS00973">
    <property type="entry name" value="USP_2"/>
    <property type="match status" value="1"/>
</dbReference>
<evidence type="ECO:0000313" key="2">
    <source>
        <dbReference type="EMBL" id="QHU02753.1"/>
    </source>
</evidence>
<organism evidence="2">
    <name type="scientific">viral metagenome</name>
    <dbReference type="NCBI Taxonomy" id="1070528"/>
    <lineage>
        <taxon>unclassified sequences</taxon>
        <taxon>metagenomes</taxon>
        <taxon>organismal metagenomes</taxon>
    </lineage>
</organism>